<gene>
    <name evidence="2" type="ORF">C8D93_108200</name>
</gene>
<keyword evidence="1" id="KW-0472">Membrane</keyword>
<evidence type="ECO:0000313" key="2">
    <source>
        <dbReference type="EMBL" id="PXV66225.1"/>
    </source>
</evidence>
<evidence type="ECO:0000313" key="3">
    <source>
        <dbReference type="Proteomes" id="UP000248330"/>
    </source>
</evidence>
<keyword evidence="1" id="KW-0812">Transmembrane</keyword>
<dbReference type="EMBL" id="QICN01000008">
    <property type="protein sequence ID" value="PXV66225.1"/>
    <property type="molecule type" value="Genomic_DNA"/>
</dbReference>
<organism evidence="2 3">
    <name type="scientific">Sinimarinibacterium flocculans</name>
    <dbReference type="NCBI Taxonomy" id="985250"/>
    <lineage>
        <taxon>Bacteria</taxon>
        <taxon>Pseudomonadati</taxon>
        <taxon>Pseudomonadota</taxon>
        <taxon>Gammaproteobacteria</taxon>
        <taxon>Nevskiales</taxon>
        <taxon>Nevskiaceae</taxon>
        <taxon>Sinimarinibacterium</taxon>
    </lineage>
</organism>
<dbReference type="OrthoDB" id="5636623at2"/>
<dbReference type="Pfam" id="PF04367">
    <property type="entry name" value="DUF502"/>
    <property type="match status" value="1"/>
</dbReference>
<dbReference type="Proteomes" id="UP000248330">
    <property type="component" value="Unassembled WGS sequence"/>
</dbReference>
<keyword evidence="1" id="KW-1133">Transmembrane helix</keyword>
<feature type="transmembrane region" description="Helical" evidence="1">
    <location>
        <begin position="63"/>
        <end position="84"/>
    </location>
</feature>
<evidence type="ECO:0000256" key="1">
    <source>
        <dbReference type="SAM" id="Phobius"/>
    </source>
</evidence>
<dbReference type="PANTHER" id="PTHR31876:SF26">
    <property type="entry name" value="PROTEIN LIKE COV 2"/>
    <property type="match status" value="1"/>
</dbReference>
<dbReference type="PANTHER" id="PTHR31876">
    <property type="entry name" value="COV-LIKE PROTEIN 1"/>
    <property type="match status" value="1"/>
</dbReference>
<protein>
    <submittedName>
        <fullName evidence="2">Putative membrane protein</fullName>
    </submittedName>
</protein>
<sequence length="219" mass="23917">MTEIPSAVAAPLRQQFARLTRVFLTGLLAILPILVTIAVILWLVQLAEALFGGMLDVLLPDPLYLPGMGLVVGVVLVFLVGLSLQGVFMNQLLHWFETVLNRIPLVKTVYGAVRDLTGMLGSNGERRFSQVVMVRLPDMPMRLVGFVTIEDLQSVGLACDDDEVAVYLPMSYQIGGYTLLLPRRCLTPLDMGFEDAMRFVITAGLSRPGAEEGGNGRRG</sequence>
<feature type="transmembrane region" description="Helical" evidence="1">
    <location>
        <begin position="22"/>
        <end position="43"/>
    </location>
</feature>
<reference evidence="2 3" key="1">
    <citation type="submission" date="2018-04" db="EMBL/GenBank/DDBJ databases">
        <title>Genomic Encyclopedia of Type Strains, Phase IV (KMG-IV): sequencing the most valuable type-strain genomes for metagenomic binning, comparative biology and taxonomic classification.</title>
        <authorList>
            <person name="Goeker M."/>
        </authorList>
    </citation>
    <scope>NUCLEOTIDE SEQUENCE [LARGE SCALE GENOMIC DNA]</scope>
    <source>
        <strain evidence="2 3">DSM 104150</strain>
    </source>
</reference>
<name>A0A318E4W9_9GAMM</name>
<accession>A0A318E4W9</accession>
<dbReference type="RefSeq" id="WP_110265981.1">
    <property type="nucleotide sequence ID" value="NZ_CAKZQT010000032.1"/>
</dbReference>
<proteinExistence type="predicted"/>
<comment type="caution">
    <text evidence="2">The sequence shown here is derived from an EMBL/GenBank/DDBJ whole genome shotgun (WGS) entry which is preliminary data.</text>
</comment>
<keyword evidence="3" id="KW-1185">Reference proteome</keyword>
<dbReference type="AlphaFoldDB" id="A0A318E4W9"/>
<dbReference type="InterPro" id="IPR007462">
    <property type="entry name" value="COV1-like"/>
</dbReference>